<dbReference type="EMBL" id="SJPL01000001">
    <property type="protein sequence ID" value="TWT70680.1"/>
    <property type="molecule type" value="Genomic_DNA"/>
</dbReference>
<dbReference type="Pfam" id="PF00149">
    <property type="entry name" value="Metallophos"/>
    <property type="match status" value="1"/>
</dbReference>
<dbReference type="InterPro" id="IPR004843">
    <property type="entry name" value="Calcineurin-like_PHP"/>
</dbReference>
<dbReference type="Gene3D" id="3.60.21.10">
    <property type="match status" value="1"/>
</dbReference>
<dbReference type="RefSeq" id="WP_146439439.1">
    <property type="nucleotide sequence ID" value="NZ_SJPL01000001.1"/>
</dbReference>
<accession>A0A5C5Y633</accession>
<evidence type="ECO:0000259" key="1">
    <source>
        <dbReference type="Pfam" id="PF00149"/>
    </source>
</evidence>
<dbReference type="SUPFAM" id="SSF56300">
    <property type="entry name" value="Metallo-dependent phosphatases"/>
    <property type="match status" value="1"/>
</dbReference>
<name>A0A5C5Y633_9PLAN</name>
<dbReference type="GO" id="GO:0016787">
    <property type="term" value="F:hydrolase activity"/>
    <property type="evidence" value="ECO:0007669"/>
    <property type="project" value="InterPro"/>
</dbReference>
<feature type="domain" description="Calcineurin-like phosphoesterase" evidence="1">
    <location>
        <begin position="19"/>
        <end position="197"/>
    </location>
</feature>
<keyword evidence="3" id="KW-1185">Reference proteome</keyword>
<dbReference type="AlphaFoldDB" id="A0A5C5Y633"/>
<dbReference type="OrthoDB" id="5448289at2"/>
<evidence type="ECO:0000313" key="2">
    <source>
        <dbReference type="EMBL" id="TWT70680.1"/>
    </source>
</evidence>
<evidence type="ECO:0000313" key="3">
    <source>
        <dbReference type="Proteomes" id="UP000317238"/>
    </source>
</evidence>
<dbReference type="InterPro" id="IPR029052">
    <property type="entry name" value="Metallo-depent_PP-like"/>
</dbReference>
<gene>
    <name evidence="2" type="ORF">Pan14r_29870</name>
</gene>
<organism evidence="2 3">
    <name type="scientific">Crateriforma conspicua</name>
    <dbReference type="NCBI Taxonomy" id="2527996"/>
    <lineage>
        <taxon>Bacteria</taxon>
        <taxon>Pseudomonadati</taxon>
        <taxon>Planctomycetota</taxon>
        <taxon>Planctomycetia</taxon>
        <taxon>Planctomycetales</taxon>
        <taxon>Planctomycetaceae</taxon>
        <taxon>Crateriforma</taxon>
    </lineage>
</organism>
<dbReference type="Proteomes" id="UP000317238">
    <property type="component" value="Unassembled WGS sequence"/>
</dbReference>
<proteinExistence type="predicted"/>
<reference evidence="2 3" key="1">
    <citation type="submission" date="2019-02" db="EMBL/GenBank/DDBJ databases">
        <title>Deep-cultivation of Planctomycetes and their phenomic and genomic characterization uncovers novel biology.</title>
        <authorList>
            <person name="Wiegand S."/>
            <person name="Jogler M."/>
            <person name="Boedeker C."/>
            <person name="Pinto D."/>
            <person name="Vollmers J."/>
            <person name="Rivas-Marin E."/>
            <person name="Kohn T."/>
            <person name="Peeters S.H."/>
            <person name="Heuer A."/>
            <person name="Rast P."/>
            <person name="Oberbeckmann S."/>
            <person name="Bunk B."/>
            <person name="Jeske O."/>
            <person name="Meyerdierks A."/>
            <person name="Storesund J.E."/>
            <person name="Kallscheuer N."/>
            <person name="Luecker S."/>
            <person name="Lage O.M."/>
            <person name="Pohl T."/>
            <person name="Merkel B.J."/>
            <person name="Hornburger P."/>
            <person name="Mueller R.-W."/>
            <person name="Bruemmer F."/>
            <person name="Labrenz M."/>
            <person name="Spormann A.M."/>
            <person name="Op Den Camp H."/>
            <person name="Overmann J."/>
            <person name="Amann R."/>
            <person name="Jetten M.S.M."/>
            <person name="Mascher T."/>
            <person name="Medema M.H."/>
            <person name="Devos D.P."/>
            <person name="Kaster A.-K."/>
            <person name="Ovreas L."/>
            <person name="Rohde M."/>
            <person name="Galperin M.Y."/>
            <person name="Jogler C."/>
        </authorList>
    </citation>
    <scope>NUCLEOTIDE SEQUENCE [LARGE SCALE GENOMIC DNA]</scope>
    <source>
        <strain evidence="2 3">Pan14r</strain>
    </source>
</reference>
<protein>
    <recommendedName>
        <fullName evidence="1">Calcineurin-like phosphoesterase domain-containing protein</fullName>
    </recommendedName>
</protein>
<comment type="caution">
    <text evidence="2">The sequence shown here is derived from an EMBL/GenBank/DDBJ whole genome shotgun (WGS) entry which is preliminary data.</text>
</comment>
<sequence>MLSSTEVSNTVPAAFRGLLFIGDPHLEARVPGFRKDDYPSTILQKFSWCLEFAVQNRLQPFLLGDLFQLPQDNPNWLISQIIESVPQTLPAIHGNHDVRENRISENDSIQILFNSGTLRRINEEHPWIGKVDGKQVAVSGTSWGEKLPKRYERRSEDLVVWMTHHDILIPGYEDAGRIRPKPLSGIDVVINGHIHRPLPPVQTGDTHWITAGNIARRTRSDATRSRTPSVVCLTRKGSDLDFQRPVVNQYDLGNDWQLQWVAVPHETFDSVFHEALESDESATDDQGSGFIADLKELITRKTETGAGLIQFLNDNLDDFAPDVGQEILKLAGEVTQHSDQDSLDES</sequence>